<evidence type="ECO:0000313" key="4">
    <source>
        <dbReference type="Proteomes" id="UP000663834"/>
    </source>
</evidence>
<gene>
    <name evidence="3" type="ORF">KQP761_LOCUS15807</name>
</gene>
<sequence length="188" mass="21890">MTSKDDEARPLTNLYGENNIIETAKKKSKSSKISKKKTKAEKKEADMDDLKKELDIHIESLESSWNILMSEPCRYFDFHVEFSDHHNARIMSDNILHVSNIENQPPKDEYKNTELLKEQLRQSEEDNSKLKEQNKNSTDLIKKLWADIQNLRSYVDTLKQKVTELENKLEQKCQGEYGQDDSSSSPPL</sequence>
<evidence type="ECO:0000256" key="1">
    <source>
        <dbReference type="SAM" id="Coils"/>
    </source>
</evidence>
<feature type="compositionally biased region" description="Basic residues" evidence="2">
    <location>
        <begin position="26"/>
        <end position="40"/>
    </location>
</feature>
<keyword evidence="1" id="KW-0175">Coiled coil</keyword>
<feature type="coiled-coil region" evidence="1">
    <location>
        <begin position="113"/>
        <end position="175"/>
    </location>
</feature>
<comment type="caution">
    <text evidence="3">The sequence shown here is derived from an EMBL/GenBank/DDBJ whole genome shotgun (WGS) entry which is preliminary data.</text>
</comment>
<evidence type="ECO:0000313" key="3">
    <source>
        <dbReference type="EMBL" id="CAF1522919.1"/>
    </source>
</evidence>
<dbReference type="AlphaFoldDB" id="A0A815UI47"/>
<organism evidence="3 4">
    <name type="scientific">Rotaria magnacalcarata</name>
    <dbReference type="NCBI Taxonomy" id="392030"/>
    <lineage>
        <taxon>Eukaryota</taxon>
        <taxon>Metazoa</taxon>
        <taxon>Spiralia</taxon>
        <taxon>Gnathifera</taxon>
        <taxon>Rotifera</taxon>
        <taxon>Eurotatoria</taxon>
        <taxon>Bdelloidea</taxon>
        <taxon>Philodinida</taxon>
        <taxon>Philodinidae</taxon>
        <taxon>Rotaria</taxon>
    </lineage>
</organism>
<feature type="region of interest" description="Disordered" evidence="2">
    <location>
        <begin position="25"/>
        <end position="46"/>
    </location>
</feature>
<accession>A0A815UI47</accession>
<evidence type="ECO:0000256" key="2">
    <source>
        <dbReference type="SAM" id="MobiDB-lite"/>
    </source>
</evidence>
<feature type="non-terminal residue" evidence="3">
    <location>
        <position position="1"/>
    </location>
</feature>
<dbReference type="EMBL" id="CAJNOW010007802">
    <property type="protein sequence ID" value="CAF1522919.1"/>
    <property type="molecule type" value="Genomic_DNA"/>
</dbReference>
<reference evidence="3" key="1">
    <citation type="submission" date="2021-02" db="EMBL/GenBank/DDBJ databases">
        <authorList>
            <person name="Nowell W R."/>
        </authorList>
    </citation>
    <scope>NUCLEOTIDE SEQUENCE</scope>
</reference>
<name>A0A815UI47_9BILA</name>
<dbReference type="Proteomes" id="UP000663834">
    <property type="component" value="Unassembled WGS sequence"/>
</dbReference>
<proteinExistence type="predicted"/>
<protein>
    <submittedName>
        <fullName evidence="3">Uncharacterized protein</fullName>
    </submittedName>
</protein>